<organism evidence="2 3">
    <name type="scientific">Pyrrhoderma noxium</name>
    <dbReference type="NCBI Taxonomy" id="2282107"/>
    <lineage>
        <taxon>Eukaryota</taxon>
        <taxon>Fungi</taxon>
        <taxon>Dikarya</taxon>
        <taxon>Basidiomycota</taxon>
        <taxon>Agaricomycotina</taxon>
        <taxon>Agaricomycetes</taxon>
        <taxon>Hymenochaetales</taxon>
        <taxon>Hymenochaetaceae</taxon>
        <taxon>Pyrrhoderma</taxon>
    </lineage>
</organism>
<dbReference type="Proteomes" id="UP000217199">
    <property type="component" value="Unassembled WGS sequence"/>
</dbReference>
<evidence type="ECO:0000313" key="2">
    <source>
        <dbReference type="EMBL" id="PAV18240.1"/>
    </source>
</evidence>
<sequence length="93" mass="11354">MEEYRWGIKPLSIVSITIFFSLRVFPNILRFRKEREIYRIQVGNESKEIQREDESAIRQGYCTVRSLMSYNSARMPPHYSNYLKKKYRIEWIV</sequence>
<dbReference type="InParanoid" id="A0A286UF74"/>
<keyword evidence="3" id="KW-1185">Reference proteome</keyword>
<dbReference type="AlphaFoldDB" id="A0A286UF74"/>
<dbReference type="EMBL" id="NBII01000006">
    <property type="protein sequence ID" value="PAV18240.1"/>
    <property type="molecule type" value="Genomic_DNA"/>
</dbReference>
<gene>
    <name evidence="2" type="ORF">PNOK_0672600</name>
</gene>
<evidence type="ECO:0000313" key="3">
    <source>
        <dbReference type="Proteomes" id="UP000217199"/>
    </source>
</evidence>
<accession>A0A286UF74</accession>
<feature type="transmembrane region" description="Helical" evidence="1">
    <location>
        <begin position="6"/>
        <end position="25"/>
    </location>
</feature>
<reference evidence="2 3" key="1">
    <citation type="journal article" date="2017" name="Mol. Ecol.">
        <title>Comparative and population genomic landscape of Phellinus noxius: A hypervariable fungus causing root rot in trees.</title>
        <authorList>
            <person name="Chung C.L."/>
            <person name="Lee T.J."/>
            <person name="Akiba M."/>
            <person name="Lee H.H."/>
            <person name="Kuo T.H."/>
            <person name="Liu D."/>
            <person name="Ke H.M."/>
            <person name="Yokoi T."/>
            <person name="Roa M.B."/>
            <person name="Lu M.J."/>
            <person name="Chang Y.Y."/>
            <person name="Ann P.J."/>
            <person name="Tsai J.N."/>
            <person name="Chen C.Y."/>
            <person name="Tzean S.S."/>
            <person name="Ota Y."/>
            <person name="Hattori T."/>
            <person name="Sahashi N."/>
            <person name="Liou R.F."/>
            <person name="Kikuchi T."/>
            <person name="Tsai I.J."/>
        </authorList>
    </citation>
    <scope>NUCLEOTIDE SEQUENCE [LARGE SCALE GENOMIC DNA]</scope>
    <source>
        <strain evidence="2 3">FFPRI411160</strain>
    </source>
</reference>
<keyword evidence="1" id="KW-0812">Transmembrane</keyword>
<keyword evidence="1" id="KW-0472">Membrane</keyword>
<proteinExistence type="predicted"/>
<name>A0A286UF74_9AGAM</name>
<protein>
    <submittedName>
        <fullName evidence="2">Uncharacterized protein</fullName>
    </submittedName>
</protein>
<keyword evidence="1" id="KW-1133">Transmembrane helix</keyword>
<evidence type="ECO:0000256" key="1">
    <source>
        <dbReference type="SAM" id="Phobius"/>
    </source>
</evidence>
<comment type="caution">
    <text evidence="2">The sequence shown here is derived from an EMBL/GenBank/DDBJ whole genome shotgun (WGS) entry which is preliminary data.</text>
</comment>